<keyword evidence="2" id="KW-0805">Transcription regulation</keyword>
<sequence>MFFIDFGSGPENQKVTKTMPKASAVSVLVVDDQQSMRGICKYILTQLGFKDIIEAKSGRDALGKLEKGNVDLIISDWNMEDIDGLTLLKVIRKHPRTQAMPFIMATGRSDKEQVKEAISFGVNNYIIKPFDASTMKKRIEAVIGALS</sequence>
<dbReference type="Pfam" id="PF00072">
    <property type="entry name" value="Response_reg"/>
    <property type="match status" value="1"/>
</dbReference>
<reference evidence="6" key="2">
    <citation type="submission" date="2023-01" db="EMBL/GenBank/DDBJ databases">
        <title>Draft genome sequence of Devosia yakushimensis strain NBRC 103855.</title>
        <authorList>
            <person name="Sun Q."/>
            <person name="Mori K."/>
        </authorList>
    </citation>
    <scope>NUCLEOTIDE SEQUENCE</scope>
    <source>
        <strain evidence="6">NBRC 103855</strain>
    </source>
</reference>
<dbReference type="PANTHER" id="PTHR44591">
    <property type="entry name" value="STRESS RESPONSE REGULATOR PROTEIN 1"/>
    <property type="match status" value="1"/>
</dbReference>
<dbReference type="InterPro" id="IPR011006">
    <property type="entry name" value="CheY-like_superfamily"/>
</dbReference>
<evidence type="ECO:0000313" key="6">
    <source>
        <dbReference type="EMBL" id="GLQ11650.1"/>
    </source>
</evidence>
<organism evidence="6 7">
    <name type="scientific">Devosia yakushimensis</name>
    <dbReference type="NCBI Taxonomy" id="470028"/>
    <lineage>
        <taxon>Bacteria</taxon>
        <taxon>Pseudomonadati</taxon>
        <taxon>Pseudomonadota</taxon>
        <taxon>Alphaproteobacteria</taxon>
        <taxon>Hyphomicrobiales</taxon>
        <taxon>Devosiaceae</taxon>
        <taxon>Devosia</taxon>
    </lineage>
</organism>
<reference evidence="6" key="1">
    <citation type="journal article" date="2014" name="Int. J. Syst. Evol. Microbiol.">
        <title>Complete genome of a new Firmicutes species belonging to the dominant human colonic microbiota ('Ruminococcus bicirculans') reveals two chromosomes and a selective capacity to utilize plant glucans.</title>
        <authorList>
            <consortium name="NISC Comparative Sequencing Program"/>
            <person name="Wegmann U."/>
            <person name="Louis P."/>
            <person name="Goesmann A."/>
            <person name="Henrissat B."/>
            <person name="Duncan S.H."/>
            <person name="Flint H.J."/>
        </authorList>
    </citation>
    <scope>NUCLEOTIDE SEQUENCE</scope>
    <source>
        <strain evidence="6">NBRC 103855</strain>
    </source>
</reference>
<dbReference type="InterPro" id="IPR001789">
    <property type="entry name" value="Sig_transdc_resp-reg_receiver"/>
</dbReference>
<keyword evidence="7" id="KW-1185">Reference proteome</keyword>
<evidence type="ECO:0000256" key="4">
    <source>
        <dbReference type="PROSITE-ProRule" id="PRU00169"/>
    </source>
</evidence>
<keyword evidence="1 4" id="KW-0597">Phosphoprotein</keyword>
<evidence type="ECO:0000313" key="7">
    <source>
        <dbReference type="Proteomes" id="UP001161406"/>
    </source>
</evidence>
<feature type="modified residue" description="4-aspartylphosphate" evidence="4">
    <location>
        <position position="76"/>
    </location>
</feature>
<proteinExistence type="predicted"/>
<evidence type="ECO:0000256" key="1">
    <source>
        <dbReference type="ARBA" id="ARBA00022553"/>
    </source>
</evidence>
<dbReference type="InterPro" id="IPR050595">
    <property type="entry name" value="Bact_response_regulator"/>
</dbReference>
<evidence type="ECO:0000256" key="3">
    <source>
        <dbReference type="ARBA" id="ARBA00023163"/>
    </source>
</evidence>
<dbReference type="SUPFAM" id="SSF52172">
    <property type="entry name" value="CheY-like"/>
    <property type="match status" value="1"/>
</dbReference>
<keyword evidence="3" id="KW-0804">Transcription</keyword>
<dbReference type="Proteomes" id="UP001161406">
    <property type="component" value="Unassembled WGS sequence"/>
</dbReference>
<protein>
    <submittedName>
        <fullName evidence="6">Response regulator</fullName>
    </submittedName>
</protein>
<feature type="domain" description="Response regulatory" evidence="5">
    <location>
        <begin position="26"/>
        <end position="143"/>
    </location>
</feature>
<dbReference type="EMBL" id="BSNG01000002">
    <property type="protein sequence ID" value="GLQ11650.1"/>
    <property type="molecule type" value="Genomic_DNA"/>
</dbReference>
<dbReference type="PROSITE" id="PS50110">
    <property type="entry name" value="RESPONSE_REGULATORY"/>
    <property type="match status" value="1"/>
</dbReference>
<dbReference type="SMART" id="SM00448">
    <property type="entry name" value="REC"/>
    <property type="match status" value="1"/>
</dbReference>
<name>A0ABQ5UKF3_9HYPH</name>
<gene>
    <name evidence="6" type="ORF">GCM10007913_35820</name>
</gene>
<dbReference type="PANTHER" id="PTHR44591:SF3">
    <property type="entry name" value="RESPONSE REGULATORY DOMAIN-CONTAINING PROTEIN"/>
    <property type="match status" value="1"/>
</dbReference>
<evidence type="ECO:0000259" key="5">
    <source>
        <dbReference type="PROSITE" id="PS50110"/>
    </source>
</evidence>
<dbReference type="Gene3D" id="3.40.50.2300">
    <property type="match status" value="1"/>
</dbReference>
<evidence type="ECO:0000256" key="2">
    <source>
        <dbReference type="ARBA" id="ARBA00023015"/>
    </source>
</evidence>
<accession>A0ABQ5UKF3</accession>
<comment type="caution">
    <text evidence="6">The sequence shown here is derived from an EMBL/GenBank/DDBJ whole genome shotgun (WGS) entry which is preliminary data.</text>
</comment>